<comment type="subcellular location">
    <subcellularLocation>
        <location evidence="1 12">Endoplasmic reticulum membrane</location>
        <topology evidence="1 12">Multi-pass membrane protein</topology>
    </subcellularLocation>
</comment>
<keyword evidence="10 12" id="KW-1133">Transmembrane helix</keyword>
<feature type="transmembrane region" description="Helical" evidence="12">
    <location>
        <begin position="353"/>
        <end position="372"/>
    </location>
</feature>
<comment type="function">
    <text evidence="12">Mannosyltransferase involved in glycosylphosphatidylinositol-anchor biosynthesis.</text>
</comment>
<evidence type="ECO:0000256" key="1">
    <source>
        <dbReference type="ARBA" id="ARBA00004477"/>
    </source>
</evidence>
<gene>
    <name evidence="13" type="ORF">SUNI508_03361</name>
</gene>
<accession>A0ABR2VEH8</accession>
<protein>
    <recommendedName>
        <fullName evidence="4 12">GPI mannosyltransferase 2</fullName>
        <ecNumber evidence="12">2.4.1.-</ecNumber>
    </recommendedName>
</protein>
<evidence type="ECO:0000256" key="3">
    <source>
        <dbReference type="ARBA" id="ARBA00008698"/>
    </source>
</evidence>
<evidence type="ECO:0000256" key="8">
    <source>
        <dbReference type="ARBA" id="ARBA00022692"/>
    </source>
</evidence>
<name>A0ABR2VEH8_9PEZI</name>
<feature type="transmembrane region" description="Helical" evidence="12">
    <location>
        <begin position="115"/>
        <end position="137"/>
    </location>
</feature>
<keyword evidence="7 12" id="KW-0808">Transferase</keyword>
<comment type="similarity">
    <text evidence="3 12">Belongs to the PIGV family.</text>
</comment>
<sequence>MASFIPSRPALLLVTLFVAWKAFLLLIAVGSSLGPAYDTSSTLIHSHVSSSNESVFDLATKLTRWDAIYFVQSARRGYVFEQEWAFGMGLPTAISTLVKVFRSLKLDSNESLEPLIGVGISHVSHLLSVLALYGLGLKLYNQRIALTAALLHILSPAGLFLSAPYNEATFSFLTFAGFLLLSQGCLDQSRSIPGDGAIVGSGVIFGLATTFRSNGILNGIPFAAYAFLESSRIVKNPNVVSLRRLAAVGIGGSYIALGSIGPQALAYQLFCSGSSVTEPRPWCSKWLPSIYTFVQERYWNVGFLRYWTPGNIPLFLLAAPMIYLLMKSGWEMLTGAVASVQKQKDLNDPPLDASLLIGAIALSQLLLAGAAVTTYHIQVITRLSSGLPLWYFWLAQKLVDSGTSKSAGGVVIYMVMYATIQGALFASFLPPA</sequence>
<evidence type="ECO:0000256" key="7">
    <source>
        <dbReference type="ARBA" id="ARBA00022679"/>
    </source>
</evidence>
<dbReference type="Proteomes" id="UP001408356">
    <property type="component" value="Unassembled WGS sequence"/>
</dbReference>
<organism evidence="13 14">
    <name type="scientific">Seiridium unicorne</name>
    <dbReference type="NCBI Taxonomy" id="138068"/>
    <lineage>
        <taxon>Eukaryota</taxon>
        <taxon>Fungi</taxon>
        <taxon>Dikarya</taxon>
        <taxon>Ascomycota</taxon>
        <taxon>Pezizomycotina</taxon>
        <taxon>Sordariomycetes</taxon>
        <taxon>Xylariomycetidae</taxon>
        <taxon>Amphisphaeriales</taxon>
        <taxon>Sporocadaceae</taxon>
        <taxon>Seiridium</taxon>
    </lineage>
</organism>
<dbReference type="PANTHER" id="PTHR12468">
    <property type="entry name" value="GPI MANNOSYLTRANSFERASE 2"/>
    <property type="match status" value="1"/>
</dbReference>
<reference evidence="13 14" key="1">
    <citation type="journal article" date="2024" name="J. Plant Pathol.">
        <title>Sequence and assembly of the genome of Seiridium unicorne, isolate CBS 538.82, causal agent of cypress canker disease.</title>
        <authorList>
            <person name="Scali E."/>
            <person name="Rocca G.D."/>
            <person name="Danti R."/>
            <person name="Garbelotto M."/>
            <person name="Barberini S."/>
            <person name="Baroncelli R."/>
            <person name="Emiliani G."/>
        </authorList>
    </citation>
    <scope>NUCLEOTIDE SEQUENCE [LARGE SCALE GENOMIC DNA]</scope>
    <source>
        <strain evidence="13 14">BM-138-508</strain>
    </source>
</reference>
<dbReference type="EMBL" id="JARVKF010000024">
    <property type="protein sequence ID" value="KAK9425221.1"/>
    <property type="molecule type" value="Genomic_DNA"/>
</dbReference>
<keyword evidence="14" id="KW-1185">Reference proteome</keyword>
<evidence type="ECO:0000256" key="2">
    <source>
        <dbReference type="ARBA" id="ARBA00004687"/>
    </source>
</evidence>
<comment type="pathway">
    <text evidence="2 12">Glycolipid biosynthesis; glycosylphosphatidylinositol-anchor biosynthesis.</text>
</comment>
<dbReference type="InterPro" id="IPR007315">
    <property type="entry name" value="PIG-V/Gpi18"/>
</dbReference>
<comment type="caution">
    <text evidence="13">The sequence shown here is derived from an EMBL/GenBank/DDBJ whole genome shotgun (WGS) entry which is preliminary data.</text>
</comment>
<keyword evidence="8 12" id="KW-0812">Transmembrane</keyword>
<evidence type="ECO:0000313" key="14">
    <source>
        <dbReference type="Proteomes" id="UP001408356"/>
    </source>
</evidence>
<feature type="transmembrane region" description="Helical" evidence="12">
    <location>
        <begin position="306"/>
        <end position="326"/>
    </location>
</feature>
<keyword evidence="9 12" id="KW-0256">Endoplasmic reticulum</keyword>
<evidence type="ECO:0000256" key="10">
    <source>
        <dbReference type="ARBA" id="ARBA00022989"/>
    </source>
</evidence>
<evidence type="ECO:0000256" key="6">
    <source>
        <dbReference type="ARBA" id="ARBA00022676"/>
    </source>
</evidence>
<dbReference type="PANTHER" id="PTHR12468:SF2">
    <property type="entry name" value="GPI MANNOSYLTRANSFERASE 2"/>
    <property type="match status" value="1"/>
</dbReference>
<proteinExistence type="inferred from homology"/>
<feature type="transmembrane region" description="Helical" evidence="12">
    <location>
        <begin position="407"/>
        <end position="429"/>
    </location>
</feature>
<keyword evidence="6 12" id="KW-0328">Glycosyltransferase</keyword>
<comment type="caution">
    <text evidence="12">Lacks conserved residue(s) required for the propagation of feature annotation.</text>
</comment>
<dbReference type="Pfam" id="PF04188">
    <property type="entry name" value="Mannosyl_trans2"/>
    <property type="match status" value="1"/>
</dbReference>
<keyword evidence="5 12" id="KW-0337">GPI-anchor biosynthesis</keyword>
<evidence type="ECO:0000256" key="12">
    <source>
        <dbReference type="RuleBase" id="RU363112"/>
    </source>
</evidence>
<evidence type="ECO:0000256" key="4">
    <source>
        <dbReference type="ARBA" id="ARBA00013795"/>
    </source>
</evidence>
<evidence type="ECO:0000256" key="5">
    <source>
        <dbReference type="ARBA" id="ARBA00022502"/>
    </source>
</evidence>
<evidence type="ECO:0000313" key="13">
    <source>
        <dbReference type="EMBL" id="KAK9425221.1"/>
    </source>
</evidence>
<dbReference type="EC" id="2.4.1.-" evidence="12"/>
<evidence type="ECO:0000256" key="9">
    <source>
        <dbReference type="ARBA" id="ARBA00022824"/>
    </source>
</evidence>
<keyword evidence="11 12" id="KW-0472">Membrane</keyword>
<dbReference type="GO" id="GO:0016757">
    <property type="term" value="F:glycosyltransferase activity"/>
    <property type="evidence" value="ECO:0007669"/>
    <property type="project" value="UniProtKB-KW"/>
</dbReference>
<evidence type="ECO:0000256" key="11">
    <source>
        <dbReference type="ARBA" id="ARBA00023136"/>
    </source>
</evidence>